<reference evidence="1" key="1">
    <citation type="journal article" date="2011" name="Proc. Natl. Acad. Sci. U.S.A.">
        <title>The genome of the fire ant Solenopsis invicta.</title>
        <authorList>
            <person name="Wurm Y."/>
            <person name="Wang J."/>
            <person name="Riba-Grognuz O."/>
            <person name="Corona M."/>
            <person name="Nygaard S."/>
            <person name="Hunt B.G."/>
            <person name="Ingram K.K."/>
            <person name="Falquet L."/>
            <person name="Nipitwattanaphon M."/>
            <person name="Gotzek D."/>
            <person name="Dijkstra M.B."/>
            <person name="Oettler J."/>
            <person name="Comtesse F."/>
            <person name="Shih C.J."/>
            <person name="Wu W.J."/>
            <person name="Yang C.C."/>
            <person name="Thomas J."/>
            <person name="Beaudoing E."/>
            <person name="Pradervand S."/>
            <person name="Flegel V."/>
            <person name="Cook E.D."/>
            <person name="Fabbretti R."/>
            <person name="Stockinger H."/>
            <person name="Long L."/>
            <person name="Farmerie W.G."/>
            <person name="Oakey J."/>
            <person name="Boomsma J.J."/>
            <person name="Pamilo P."/>
            <person name="Yi S.V."/>
            <person name="Heinze J."/>
            <person name="Goodisman M.A."/>
            <person name="Farinelli L."/>
            <person name="Harshman K."/>
            <person name="Hulo N."/>
            <person name="Cerutti L."/>
            <person name="Xenarios I."/>
            <person name="Shoemaker D."/>
            <person name="Keller L."/>
        </authorList>
    </citation>
    <scope>NUCLEOTIDE SEQUENCE [LARGE SCALE GENOMIC DNA]</scope>
</reference>
<organism>
    <name type="scientific">Solenopsis invicta</name>
    <name type="common">Red imported fire ant</name>
    <name type="synonym">Solenopsis wagneri</name>
    <dbReference type="NCBI Taxonomy" id="13686"/>
    <lineage>
        <taxon>Eukaryota</taxon>
        <taxon>Metazoa</taxon>
        <taxon>Ecdysozoa</taxon>
        <taxon>Arthropoda</taxon>
        <taxon>Hexapoda</taxon>
        <taxon>Insecta</taxon>
        <taxon>Pterygota</taxon>
        <taxon>Neoptera</taxon>
        <taxon>Endopterygota</taxon>
        <taxon>Hymenoptera</taxon>
        <taxon>Apocrita</taxon>
        <taxon>Aculeata</taxon>
        <taxon>Formicoidea</taxon>
        <taxon>Formicidae</taxon>
        <taxon>Myrmicinae</taxon>
        <taxon>Solenopsis</taxon>
    </lineage>
</organism>
<evidence type="ECO:0000313" key="1">
    <source>
        <dbReference type="EMBL" id="EFZ16161.1"/>
    </source>
</evidence>
<gene>
    <name evidence="1" type="ORF">SINV_11232</name>
</gene>
<proteinExistence type="predicted"/>
<sequence>MPCNPGAPPMSHVKKDHHGVLATGIEKQLEKQEEEGLSEILKEVREGFKEIKAELRKIGFWNVAGMKNKEKDFRERLKEWDVMFLRYVWEVQEAARKSKKGRAMGGMIVRIREGIGREEDDKERKEEGLQAVKVNLREEW</sequence>
<feature type="non-terminal residue" evidence="1">
    <location>
        <position position="140"/>
    </location>
</feature>
<dbReference type="AlphaFoldDB" id="E9ITE9"/>
<dbReference type="EMBL" id="GL765542">
    <property type="protein sequence ID" value="EFZ16161.1"/>
    <property type="molecule type" value="Genomic_DNA"/>
</dbReference>
<name>E9ITE9_SOLIN</name>
<accession>E9ITE9</accession>
<protein>
    <submittedName>
        <fullName evidence="1">Uncharacterized protein</fullName>
    </submittedName>
</protein>
<dbReference type="HOGENOM" id="CLU_1837598_0_0_1"/>